<proteinExistence type="predicted"/>
<organism evidence="1 2">
    <name type="scientific">Nonomuraea helvata</name>
    <dbReference type="NCBI Taxonomy" id="37484"/>
    <lineage>
        <taxon>Bacteria</taxon>
        <taxon>Bacillati</taxon>
        <taxon>Actinomycetota</taxon>
        <taxon>Actinomycetes</taxon>
        <taxon>Streptosporangiales</taxon>
        <taxon>Streptosporangiaceae</taxon>
        <taxon>Nonomuraea</taxon>
    </lineage>
</organism>
<protein>
    <submittedName>
        <fullName evidence="1">Uncharacterized protein</fullName>
    </submittedName>
</protein>
<comment type="caution">
    <text evidence="1">The sequence shown here is derived from an EMBL/GenBank/DDBJ whole genome shotgun (WGS) entry which is preliminary data.</text>
</comment>
<evidence type="ECO:0000313" key="2">
    <source>
        <dbReference type="Proteomes" id="UP001589532"/>
    </source>
</evidence>
<gene>
    <name evidence="1" type="ORF">ACFFSA_36810</name>
</gene>
<keyword evidence="2" id="KW-1185">Reference proteome</keyword>
<accession>A0ABV5SCV7</accession>
<sequence>MTGQAEVSTVTALEAVERLAANRPGGRLNLLGDAHAAETLGRWFAAQARTYGAEIVVIWDEPQAAVLAHVVAREMNCGVVRVLSEEGLVELVDTPAGGEHGLLLADSFDSENAVRSLIGVSERAGITPAVIAAIQPGEVFEQIMLTIPYPTFSPVQGAAR</sequence>
<name>A0ABV5SCV7_9ACTN</name>
<dbReference type="EMBL" id="JBHMBW010000049">
    <property type="protein sequence ID" value="MFB9628668.1"/>
    <property type="molecule type" value="Genomic_DNA"/>
</dbReference>
<dbReference type="Proteomes" id="UP001589532">
    <property type="component" value="Unassembled WGS sequence"/>
</dbReference>
<evidence type="ECO:0000313" key="1">
    <source>
        <dbReference type="EMBL" id="MFB9628668.1"/>
    </source>
</evidence>
<reference evidence="1 2" key="1">
    <citation type="submission" date="2024-09" db="EMBL/GenBank/DDBJ databases">
        <authorList>
            <person name="Sun Q."/>
            <person name="Mori K."/>
        </authorList>
    </citation>
    <scope>NUCLEOTIDE SEQUENCE [LARGE SCALE GENOMIC DNA]</scope>
    <source>
        <strain evidence="1 2">JCM 3143</strain>
    </source>
</reference>
<dbReference type="RefSeq" id="WP_344990519.1">
    <property type="nucleotide sequence ID" value="NZ_BAAAXV010000005.1"/>
</dbReference>